<accession>M0ND62</accession>
<dbReference type="AlphaFoldDB" id="M0ND62"/>
<protein>
    <submittedName>
        <fullName evidence="1">Uncharacterized protein</fullName>
    </submittedName>
</protein>
<dbReference type="Proteomes" id="UP000011680">
    <property type="component" value="Unassembled WGS sequence"/>
</dbReference>
<keyword evidence="2" id="KW-1185">Reference proteome</keyword>
<reference evidence="1 2" key="1">
    <citation type="journal article" date="2014" name="PLoS Genet.">
        <title>Phylogenetically driven sequencing of extremely halophilic archaea reveals strategies for static and dynamic osmo-response.</title>
        <authorList>
            <person name="Becker E.A."/>
            <person name="Seitzer P.M."/>
            <person name="Tritt A."/>
            <person name="Larsen D."/>
            <person name="Krusor M."/>
            <person name="Yao A.I."/>
            <person name="Wu D."/>
            <person name="Madern D."/>
            <person name="Eisen J.A."/>
            <person name="Darling A.E."/>
            <person name="Facciotti M.T."/>
        </authorList>
    </citation>
    <scope>NUCLEOTIDE SEQUENCE [LARGE SCALE GENOMIC DNA]</scope>
    <source>
        <strain evidence="1 2">JCM 13552</strain>
    </source>
</reference>
<proteinExistence type="predicted"/>
<dbReference type="EMBL" id="AOMF01000119">
    <property type="protein sequence ID" value="EMA55004.1"/>
    <property type="molecule type" value="Genomic_DNA"/>
</dbReference>
<organism evidence="1 2">
    <name type="scientific">Halococcus thailandensis JCM 13552</name>
    <dbReference type="NCBI Taxonomy" id="1227457"/>
    <lineage>
        <taxon>Archaea</taxon>
        <taxon>Methanobacteriati</taxon>
        <taxon>Methanobacteriota</taxon>
        <taxon>Stenosarchaea group</taxon>
        <taxon>Halobacteria</taxon>
        <taxon>Halobacteriales</taxon>
        <taxon>Halococcaceae</taxon>
        <taxon>Halococcus</taxon>
    </lineage>
</organism>
<name>M0ND62_9EURY</name>
<sequence>MTAVGLLGPSLTNIQFLRRPLQHDFRVDIDRCVQPHFALFGQLNLFFVNRNAIRFGGECLLVRLGERLTPVANSGAAAVNAEPAEHVADFGK</sequence>
<evidence type="ECO:0000313" key="1">
    <source>
        <dbReference type="EMBL" id="EMA55004.1"/>
    </source>
</evidence>
<dbReference type="STRING" id="1227457.C451_05835"/>
<evidence type="ECO:0000313" key="2">
    <source>
        <dbReference type="Proteomes" id="UP000011680"/>
    </source>
</evidence>
<comment type="caution">
    <text evidence="1">The sequence shown here is derived from an EMBL/GenBank/DDBJ whole genome shotgun (WGS) entry which is preliminary data.</text>
</comment>
<gene>
    <name evidence="1" type="ORF">C451_05835</name>
</gene>